<dbReference type="GO" id="GO:0016787">
    <property type="term" value="F:hydrolase activity"/>
    <property type="evidence" value="ECO:0007669"/>
    <property type="project" value="InterPro"/>
</dbReference>
<dbReference type="InterPro" id="IPR006680">
    <property type="entry name" value="Amidohydro-rel"/>
</dbReference>
<evidence type="ECO:0000313" key="2">
    <source>
        <dbReference type="EMBL" id="SDW68599.1"/>
    </source>
</evidence>
<accession>A0A8X8IDZ6</accession>
<reference evidence="2 3" key="1">
    <citation type="submission" date="2016-10" db="EMBL/GenBank/DDBJ databases">
        <authorList>
            <person name="Varghese N."/>
            <person name="Submissions S."/>
        </authorList>
    </citation>
    <scope>NUCLEOTIDE SEQUENCE [LARGE SCALE GENOMIC DNA]</scope>
    <source>
        <strain evidence="2 3">DSM 25353</strain>
    </source>
</reference>
<dbReference type="EMBL" id="FNNO01000005">
    <property type="protein sequence ID" value="SDW68599.1"/>
    <property type="molecule type" value="Genomic_DNA"/>
</dbReference>
<dbReference type="AlphaFoldDB" id="A0A8X8IDZ6"/>
<dbReference type="InterPro" id="IPR032466">
    <property type="entry name" value="Metal_Hydrolase"/>
</dbReference>
<dbReference type="SUPFAM" id="SSF51556">
    <property type="entry name" value="Metallo-dependent hydrolases"/>
    <property type="match status" value="1"/>
</dbReference>
<name>A0A8X8IDZ6_9BACT</name>
<dbReference type="Proteomes" id="UP000198711">
    <property type="component" value="Unassembled WGS sequence"/>
</dbReference>
<dbReference type="Pfam" id="PF04909">
    <property type="entry name" value="Amidohydro_2"/>
    <property type="match status" value="1"/>
</dbReference>
<dbReference type="Gene3D" id="3.20.20.140">
    <property type="entry name" value="Metal-dependent hydrolases"/>
    <property type="match status" value="1"/>
</dbReference>
<proteinExistence type="predicted"/>
<gene>
    <name evidence="2" type="ORF">SAMN05444410_1055</name>
</gene>
<evidence type="ECO:0000313" key="3">
    <source>
        <dbReference type="Proteomes" id="UP000198711"/>
    </source>
</evidence>
<feature type="domain" description="Amidohydrolase-related" evidence="1">
    <location>
        <begin position="111"/>
        <end position="389"/>
    </location>
</feature>
<evidence type="ECO:0000259" key="1">
    <source>
        <dbReference type="Pfam" id="PF04909"/>
    </source>
</evidence>
<dbReference type="RefSeq" id="WP_092723285.1">
    <property type="nucleotide sequence ID" value="NZ_FNNO01000005.1"/>
</dbReference>
<organism evidence="2 3">
    <name type="scientific">Hydrobacter penzbergensis</name>
    <dbReference type="NCBI Taxonomy" id="1235997"/>
    <lineage>
        <taxon>Bacteria</taxon>
        <taxon>Pseudomonadati</taxon>
        <taxon>Bacteroidota</taxon>
        <taxon>Chitinophagia</taxon>
        <taxon>Chitinophagales</taxon>
        <taxon>Chitinophagaceae</taxon>
        <taxon>Hydrobacter</taxon>
    </lineage>
</organism>
<comment type="caution">
    <text evidence="2">The sequence shown here is derived from an EMBL/GenBank/DDBJ whole genome shotgun (WGS) entry which is preliminary data.</text>
</comment>
<protein>
    <submittedName>
        <fullName evidence="2">Amidohydrolase</fullName>
    </submittedName>
</protein>
<sequence length="422" mass="48641">MQYYNVHSHVFTMDNAPRRFLHMYLPDAVANAIDTMTNTRPGALALAWLLSKLPGTAGKRYASFLKIGKSCGQLDVFEDLLKQYNDPDIKFVALSMFMEECGAGYSTSGFAGQIEELLQVKQQYPDRLLVFLGLDPRWDAKGKKLKDMVAGYFDTKLRINASRSVYPFVGLKLYPSTGFYIFDERLKETLEWAAENEVPVLSHCNYLGGIYNNDTRHLQSTLNFYDPYARKMYDQPVYQKESHFWKKIFGTNTANNNKISCSYFLEPASYKSMLHYFKYAFKKELKLCLAHYGGDQHILAAHGYPINERALYGVEKKNWCSQIQELMQEFSNLYTDISYAVHNTKVHAPVFDDLKNNMFTNRLLFGTDFFMTEQEIPEKDDYNKFKSDALAQPCGSGTAWDQMAGHNVEQFLHSKYYPGRVV</sequence>
<keyword evidence="3" id="KW-1185">Reference proteome</keyword>